<dbReference type="Pfam" id="PF07970">
    <property type="entry name" value="COPIIcoated_ERV"/>
    <property type="match status" value="1"/>
</dbReference>
<sequence>MESFSKQVRVFDAFPKVAPEHAVRSQRGGLSTVFTIICMLLILWVQVGGYLGGYVERRFSVDREVRSSLDINVDMVVAMPCQLLVTNVMDVTSDNYLAGEVLNFQGTVFTVPEQFRVNSHNDDHATPALDDVIAERMRAEYSVREARINEDAPACHVFGTIPINQVSGEFYIISRRLGWFDMQVVSPYAYNFSHVIYEFSYGDFYPFINNPLDFTAKITDDQQQRYKYFSKIVPTAYEQLGLVVDTNQYSITEIHHVSPENDLRPAGIYFSYAFEPIKLQVREQRIGFLAFVAHLATILAGLLVAVGYMLRLYERLLAIVFGRRYVDRDTEKKDGGLLAHPMTKEQ</sequence>
<dbReference type="InterPro" id="IPR045888">
    <property type="entry name" value="Erv"/>
</dbReference>
<evidence type="ECO:0000256" key="4">
    <source>
        <dbReference type="ARBA" id="ARBA00023136"/>
    </source>
</evidence>
<gene>
    <name evidence="8" type="ORF">METBISCDRAFT_19195</name>
</gene>
<feature type="domain" description="Endoplasmic reticulum vesicle transporter N-terminal" evidence="7">
    <location>
        <begin position="9"/>
        <end position="95"/>
    </location>
</feature>
<dbReference type="Pfam" id="PF13850">
    <property type="entry name" value="ERGIC_N"/>
    <property type="match status" value="1"/>
</dbReference>
<protein>
    <recommendedName>
        <fullName evidence="5">Endoplasmic reticulum-Golgi intermediate compartment protein</fullName>
    </recommendedName>
</protein>
<dbReference type="InterPro" id="IPR012936">
    <property type="entry name" value="Erv_C"/>
</dbReference>
<keyword evidence="4 5" id="KW-0472">Membrane</keyword>
<keyword evidence="5" id="KW-0256">Endoplasmic reticulum</keyword>
<dbReference type="Proteomes" id="UP000268321">
    <property type="component" value="Unassembled WGS sequence"/>
</dbReference>
<dbReference type="GO" id="GO:0005789">
    <property type="term" value="C:endoplasmic reticulum membrane"/>
    <property type="evidence" value="ECO:0007669"/>
    <property type="project" value="UniProtKB-SubCell"/>
</dbReference>
<feature type="transmembrane region" description="Helical" evidence="5">
    <location>
        <begin position="33"/>
        <end position="53"/>
    </location>
</feature>
<comment type="similarity">
    <text evidence="5">Belongs to the ERGIC family.</text>
</comment>
<reference evidence="9" key="1">
    <citation type="journal article" date="2018" name="Nat. Microbiol.">
        <title>Leveraging single-cell genomics to expand the fungal tree of life.</title>
        <authorList>
            <person name="Ahrendt S.R."/>
            <person name="Quandt C.A."/>
            <person name="Ciobanu D."/>
            <person name="Clum A."/>
            <person name="Salamov A."/>
            <person name="Andreopoulos B."/>
            <person name="Cheng J.F."/>
            <person name="Woyke T."/>
            <person name="Pelin A."/>
            <person name="Henrissat B."/>
            <person name="Reynolds N.K."/>
            <person name="Benny G.L."/>
            <person name="Smith M.E."/>
            <person name="James T.Y."/>
            <person name="Grigoriev I.V."/>
        </authorList>
    </citation>
    <scope>NUCLEOTIDE SEQUENCE [LARGE SCALE GENOMIC DNA]</scope>
    <source>
        <strain evidence="9">Baker2002</strain>
    </source>
</reference>
<evidence type="ECO:0000256" key="1">
    <source>
        <dbReference type="ARBA" id="ARBA00004370"/>
    </source>
</evidence>
<evidence type="ECO:0000313" key="9">
    <source>
        <dbReference type="Proteomes" id="UP000268321"/>
    </source>
</evidence>
<keyword evidence="3 5" id="KW-1133">Transmembrane helix</keyword>
<evidence type="ECO:0000256" key="5">
    <source>
        <dbReference type="RuleBase" id="RU369013"/>
    </source>
</evidence>
<dbReference type="GO" id="GO:0033116">
    <property type="term" value="C:endoplasmic reticulum-Golgi intermediate compartment membrane"/>
    <property type="evidence" value="ECO:0007669"/>
    <property type="project" value="UniProtKB-SubCell"/>
</dbReference>
<evidence type="ECO:0000259" key="6">
    <source>
        <dbReference type="Pfam" id="PF07970"/>
    </source>
</evidence>
<keyword evidence="2 5" id="KW-0812">Transmembrane</keyword>
<dbReference type="PANTHER" id="PTHR10984">
    <property type="entry name" value="ENDOPLASMIC RETICULUM-GOLGI INTERMEDIATE COMPARTMENT PROTEIN"/>
    <property type="match status" value="1"/>
</dbReference>
<evidence type="ECO:0000259" key="7">
    <source>
        <dbReference type="Pfam" id="PF13850"/>
    </source>
</evidence>
<keyword evidence="5" id="KW-0333">Golgi apparatus</keyword>
<feature type="transmembrane region" description="Helical" evidence="5">
    <location>
        <begin position="286"/>
        <end position="310"/>
    </location>
</feature>
<dbReference type="EMBL" id="ML004502">
    <property type="protein sequence ID" value="RKP29194.1"/>
    <property type="molecule type" value="Genomic_DNA"/>
</dbReference>
<keyword evidence="5" id="KW-0931">ER-Golgi transport</keyword>
<dbReference type="OrthoDB" id="5541786at2759"/>
<dbReference type="GO" id="GO:0006890">
    <property type="term" value="P:retrograde vesicle-mediated transport, Golgi to endoplasmic reticulum"/>
    <property type="evidence" value="ECO:0007669"/>
    <property type="project" value="TreeGrafter"/>
</dbReference>
<organism evidence="8 9">
    <name type="scientific">Metschnikowia bicuspidata</name>
    <dbReference type="NCBI Taxonomy" id="27322"/>
    <lineage>
        <taxon>Eukaryota</taxon>
        <taxon>Fungi</taxon>
        <taxon>Dikarya</taxon>
        <taxon>Ascomycota</taxon>
        <taxon>Saccharomycotina</taxon>
        <taxon>Pichiomycetes</taxon>
        <taxon>Metschnikowiaceae</taxon>
        <taxon>Metschnikowia</taxon>
    </lineage>
</organism>
<accession>A0A4P9Z8X6</accession>
<name>A0A4P9Z8X6_9ASCO</name>
<dbReference type="GO" id="GO:0030134">
    <property type="term" value="C:COPII-coated ER to Golgi transport vesicle"/>
    <property type="evidence" value="ECO:0007669"/>
    <property type="project" value="TreeGrafter"/>
</dbReference>
<dbReference type="PANTHER" id="PTHR10984:SF81">
    <property type="entry name" value="ER-DERIVED VESICLES PROTEIN ERV41"/>
    <property type="match status" value="1"/>
</dbReference>
<evidence type="ECO:0000256" key="3">
    <source>
        <dbReference type="ARBA" id="ARBA00022989"/>
    </source>
</evidence>
<feature type="domain" description="Endoplasmic reticulum vesicle transporter C-terminal" evidence="6">
    <location>
        <begin position="150"/>
        <end position="306"/>
    </location>
</feature>
<dbReference type="InterPro" id="IPR039542">
    <property type="entry name" value="Erv_N"/>
</dbReference>
<keyword evidence="5" id="KW-0813">Transport</keyword>
<dbReference type="AlphaFoldDB" id="A0A4P9Z8X6"/>
<proteinExistence type="inferred from homology"/>
<dbReference type="GO" id="GO:0000139">
    <property type="term" value="C:Golgi membrane"/>
    <property type="evidence" value="ECO:0007669"/>
    <property type="project" value="UniProtKB-SubCell"/>
</dbReference>
<comment type="subcellular location">
    <subcellularLocation>
        <location evidence="5">Endoplasmic reticulum membrane</location>
        <topology evidence="5">Multi-pass membrane protein</topology>
    </subcellularLocation>
    <subcellularLocation>
        <location evidence="5">Endoplasmic reticulum-Golgi intermediate compartment membrane</location>
        <topology evidence="5">Multi-pass membrane protein</topology>
    </subcellularLocation>
    <subcellularLocation>
        <location evidence="5">Golgi apparatus membrane</location>
        <topology evidence="5">Multi-pass membrane protein</topology>
    </subcellularLocation>
    <subcellularLocation>
        <location evidence="1">Membrane</location>
    </subcellularLocation>
</comment>
<keyword evidence="9" id="KW-1185">Reference proteome</keyword>
<dbReference type="GO" id="GO:0006888">
    <property type="term" value="P:endoplasmic reticulum to Golgi vesicle-mediated transport"/>
    <property type="evidence" value="ECO:0007669"/>
    <property type="project" value="UniProtKB-UniRule"/>
</dbReference>
<evidence type="ECO:0000313" key="8">
    <source>
        <dbReference type="EMBL" id="RKP29194.1"/>
    </source>
</evidence>
<comment type="function">
    <text evidence="5">Plays a role in transport between endoplasmic reticulum and Golgi.</text>
</comment>
<evidence type="ECO:0000256" key="2">
    <source>
        <dbReference type="ARBA" id="ARBA00022692"/>
    </source>
</evidence>